<sequence length="272" mass="30248">MKNLVTAEWLSKHLHDENLVVVDCRFDLGNSSSGYEAYLKGHIPGAVYADLEKDLTGEVGEHGGRHPLPDQEQLQRLVEHLGIEQDSKVIAYDNQYSAMASRLWFLLGFAGHKQRAVLNGGMEAWRGEGLKVESKLPSVQESHYPISLDSSMIVSMNDVKQAQSEGRTIVDSRAPERYAGKEEPIDARAGHIPGAVNYFWRDNLTENQKWKEPLERVGEVGTGEEPIIYCGSGVTACVNILAFQESGIHAKLYPGSYSDWISYSDNRVITLS</sequence>
<comment type="caution">
    <text evidence="4">The sequence shown here is derived from an EMBL/GenBank/DDBJ whole genome shotgun (WGS) entry which is preliminary data.</text>
</comment>
<keyword evidence="5" id="KW-1185">Reference proteome</keyword>
<evidence type="ECO:0000259" key="3">
    <source>
        <dbReference type="PROSITE" id="PS50206"/>
    </source>
</evidence>
<dbReference type="InterPro" id="IPR036873">
    <property type="entry name" value="Rhodanese-like_dom_sf"/>
</dbReference>
<dbReference type="CDD" id="cd01448">
    <property type="entry name" value="TST_Repeat_1"/>
    <property type="match status" value="1"/>
</dbReference>
<dbReference type="Pfam" id="PF00581">
    <property type="entry name" value="Rhodanese"/>
    <property type="match status" value="2"/>
</dbReference>
<dbReference type="PANTHER" id="PTHR11364:SF27">
    <property type="entry name" value="SULFURTRANSFERASE"/>
    <property type="match status" value="1"/>
</dbReference>
<dbReference type="Gene3D" id="3.40.250.10">
    <property type="entry name" value="Rhodanese-like domain"/>
    <property type="match status" value="2"/>
</dbReference>
<dbReference type="SUPFAM" id="SSF52821">
    <property type="entry name" value="Rhodanese/Cell cycle control phosphatase"/>
    <property type="match status" value="2"/>
</dbReference>
<dbReference type="SMART" id="SM00450">
    <property type="entry name" value="RHOD"/>
    <property type="match status" value="2"/>
</dbReference>
<dbReference type="EMBL" id="JAUSWM010000003">
    <property type="protein sequence ID" value="MDQ0482998.1"/>
    <property type="molecule type" value="Genomic_DNA"/>
</dbReference>
<dbReference type="Proteomes" id="UP001226720">
    <property type="component" value="Unassembled WGS sequence"/>
</dbReference>
<feature type="domain" description="Rhodanese" evidence="3">
    <location>
        <begin position="163"/>
        <end position="269"/>
    </location>
</feature>
<dbReference type="InterPro" id="IPR001763">
    <property type="entry name" value="Rhodanese-like_dom"/>
</dbReference>
<keyword evidence="2" id="KW-0677">Repeat</keyword>
<dbReference type="GO" id="GO:0016784">
    <property type="term" value="F:3-mercaptopyruvate sulfurtransferase activity"/>
    <property type="evidence" value="ECO:0007669"/>
    <property type="project" value="UniProtKB-EC"/>
</dbReference>
<keyword evidence="1 4" id="KW-0808">Transferase</keyword>
<feature type="domain" description="Rhodanese" evidence="3">
    <location>
        <begin position="15"/>
        <end position="134"/>
    </location>
</feature>
<gene>
    <name evidence="4" type="ORF">QO000_001970</name>
</gene>
<evidence type="ECO:0000313" key="5">
    <source>
        <dbReference type="Proteomes" id="UP001226720"/>
    </source>
</evidence>
<evidence type="ECO:0000313" key="4">
    <source>
        <dbReference type="EMBL" id="MDQ0482998.1"/>
    </source>
</evidence>
<dbReference type="GeneID" id="301326691"/>
<evidence type="ECO:0000256" key="2">
    <source>
        <dbReference type="ARBA" id="ARBA00022737"/>
    </source>
</evidence>
<name>A0ABU0K0W8_9BACL</name>
<evidence type="ECO:0000256" key="1">
    <source>
        <dbReference type="ARBA" id="ARBA00022679"/>
    </source>
</evidence>
<dbReference type="PANTHER" id="PTHR11364">
    <property type="entry name" value="THIOSULFATE SULFERTANSFERASE"/>
    <property type="match status" value="1"/>
</dbReference>
<dbReference type="EC" id="2.8.1.1" evidence="4"/>
<accession>A0ABU0K0W8</accession>
<organism evidence="4 5">
    <name type="scientific">Guptibacillus hwajinpoensis</name>
    <dbReference type="NCBI Taxonomy" id="208199"/>
    <lineage>
        <taxon>Bacteria</taxon>
        <taxon>Bacillati</taxon>
        <taxon>Bacillota</taxon>
        <taxon>Bacilli</taxon>
        <taxon>Bacillales</taxon>
        <taxon>Guptibacillaceae</taxon>
        <taxon>Guptibacillus</taxon>
    </lineage>
</organism>
<dbReference type="GO" id="GO:0004792">
    <property type="term" value="F:thiosulfate-cyanide sulfurtransferase activity"/>
    <property type="evidence" value="ECO:0007669"/>
    <property type="project" value="UniProtKB-EC"/>
</dbReference>
<dbReference type="CDD" id="cd01449">
    <property type="entry name" value="TST_Repeat_2"/>
    <property type="match status" value="1"/>
</dbReference>
<dbReference type="InterPro" id="IPR045078">
    <property type="entry name" value="TST/MPST-like"/>
</dbReference>
<proteinExistence type="predicted"/>
<reference evidence="4" key="1">
    <citation type="submission" date="2023-07" db="EMBL/GenBank/DDBJ databases">
        <title>Genomic Encyclopedia of Type Strains, Phase IV (KMG-IV): sequencing the most valuable type-strain genomes for metagenomic binning, comparative biology and taxonomic classification.</title>
        <authorList>
            <person name="Goeker M."/>
        </authorList>
    </citation>
    <scope>NUCLEOTIDE SEQUENCE [LARGE SCALE GENOMIC DNA]</scope>
    <source>
        <strain evidence="4">JSM 076093</strain>
    </source>
</reference>
<dbReference type="EC" id="2.8.1.2" evidence="4"/>
<dbReference type="RefSeq" id="WP_301551233.1">
    <property type="nucleotide sequence ID" value="NZ_JAQRMZ010000003.1"/>
</dbReference>
<dbReference type="PROSITE" id="PS50206">
    <property type="entry name" value="RHODANESE_3"/>
    <property type="match status" value="2"/>
</dbReference>
<protein>
    <submittedName>
        <fullName evidence="4">Thiosulfate/3-mercaptopyruvate sulfurtransferase</fullName>
        <ecNumber evidence="4">2.8.1.1</ecNumber>
        <ecNumber evidence="4">2.8.1.2</ecNumber>
    </submittedName>
</protein>